<accession>A0A4Q7YQX9</accession>
<dbReference type="Proteomes" id="UP000292958">
    <property type="component" value="Unassembled WGS sequence"/>
</dbReference>
<comment type="caution">
    <text evidence="8">The sequence shown here is derived from an EMBL/GenBank/DDBJ whole genome shotgun (WGS) entry which is preliminary data.</text>
</comment>
<organism evidence="8 9">
    <name type="scientific">Edaphobacter modestus</name>
    <dbReference type="NCBI Taxonomy" id="388466"/>
    <lineage>
        <taxon>Bacteria</taxon>
        <taxon>Pseudomonadati</taxon>
        <taxon>Acidobacteriota</taxon>
        <taxon>Terriglobia</taxon>
        <taxon>Terriglobales</taxon>
        <taxon>Acidobacteriaceae</taxon>
        <taxon>Edaphobacter</taxon>
    </lineage>
</organism>
<name>A0A4Q7YQX9_9BACT</name>
<keyword evidence="4 7" id="KW-0812">Transmembrane</keyword>
<dbReference type="Pfam" id="PF01311">
    <property type="entry name" value="Bac_export_1"/>
    <property type="match status" value="1"/>
</dbReference>
<keyword evidence="5 7" id="KW-1133">Transmembrane helix</keyword>
<dbReference type="InterPro" id="IPR002010">
    <property type="entry name" value="T3SS_IM_R"/>
</dbReference>
<sequence length="260" mass="27044">MDELTKTIPVDWPRFLTVALLVMIRMSGLMVFAPLFSSVAIAPRIKAGFVFAVTLLLAPAVGAVPDARSSLDMMAVLGELGVGLVFGLALMMLNEALMFAGTLLGMQFSFSLVNLLDPNSKIETPVLGQMLNWLGLLVLIGAGLDRTLLAAMVSSFRSVPVGHAMIQAKTGVAVAGMAGGIFLAGLQLAAPVIAAALVVEITIALVSRMAPQLPAMVLGIPVKTLVSFGVLVGSLALWPGWIEGHFTALLDAAGRLIAKA</sequence>
<dbReference type="PANTHER" id="PTHR30065">
    <property type="entry name" value="FLAGELLAR BIOSYNTHETIC PROTEIN FLIR"/>
    <property type="match status" value="1"/>
</dbReference>
<dbReference type="RefSeq" id="WP_130417762.1">
    <property type="nucleotide sequence ID" value="NZ_SHKW01000001.1"/>
</dbReference>
<proteinExistence type="inferred from homology"/>
<keyword evidence="6 7" id="KW-0472">Membrane</keyword>
<evidence type="ECO:0000256" key="1">
    <source>
        <dbReference type="ARBA" id="ARBA00004651"/>
    </source>
</evidence>
<evidence type="ECO:0000256" key="4">
    <source>
        <dbReference type="ARBA" id="ARBA00022692"/>
    </source>
</evidence>
<feature type="transmembrane region" description="Helical" evidence="7">
    <location>
        <begin position="12"/>
        <end position="35"/>
    </location>
</feature>
<evidence type="ECO:0000256" key="6">
    <source>
        <dbReference type="ARBA" id="ARBA00023136"/>
    </source>
</evidence>
<evidence type="ECO:0000256" key="2">
    <source>
        <dbReference type="ARBA" id="ARBA00009772"/>
    </source>
</evidence>
<dbReference type="OrthoDB" id="9807748at2"/>
<evidence type="ECO:0000313" key="9">
    <source>
        <dbReference type="Proteomes" id="UP000292958"/>
    </source>
</evidence>
<feature type="transmembrane region" description="Helical" evidence="7">
    <location>
        <begin position="222"/>
        <end position="241"/>
    </location>
</feature>
<keyword evidence="8" id="KW-0966">Cell projection</keyword>
<evidence type="ECO:0000256" key="7">
    <source>
        <dbReference type="SAM" id="Phobius"/>
    </source>
</evidence>
<comment type="subcellular location">
    <subcellularLocation>
        <location evidence="1">Cell membrane</location>
        <topology evidence="1">Multi-pass membrane protein</topology>
    </subcellularLocation>
</comment>
<dbReference type="EMBL" id="SHKW01000001">
    <property type="protein sequence ID" value="RZU39574.1"/>
    <property type="molecule type" value="Genomic_DNA"/>
</dbReference>
<feature type="transmembrane region" description="Helical" evidence="7">
    <location>
        <begin position="47"/>
        <end position="65"/>
    </location>
</feature>
<dbReference type="GO" id="GO:0006605">
    <property type="term" value="P:protein targeting"/>
    <property type="evidence" value="ECO:0007669"/>
    <property type="project" value="InterPro"/>
</dbReference>
<evidence type="ECO:0000256" key="3">
    <source>
        <dbReference type="ARBA" id="ARBA00022475"/>
    </source>
</evidence>
<comment type="similarity">
    <text evidence="2">Belongs to the FliR/MopE/SpaR family.</text>
</comment>
<dbReference type="PANTHER" id="PTHR30065:SF1">
    <property type="entry name" value="SURFACE PRESENTATION OF ANTIGENS PROTEIN SPAR"/>
    <property type="match status" value="1"/>
</dbReference>
<feature type="transmembrane region" description="Helical" evidence="7">
    <location>
        <begin position="136"/>
        <end position="156"/>
    </location>
</feature>
<keyword evidence="3" id="KW-1003">Cell membrane</keyword>
<dbReference type="AlphaFoldDB" id="A0A4Q7YQX9"/>
<dbReference type="GO" id="GO:0005886">
    <property type="term" value="C:plasma membrane"/>
    <property type="evidence" value="ECO:0007669"/>
    <property type="project" value="UniProtKB-SubCell"/>
</dbReference>
<evidence type="ECO:0000256" key="5">
    <source>
        <dbReference type="ARBA" id="ARBA00022989"/>
    </source>
</evidence>
<dbReference type="PRINTS" id="PR00953">
    <property type="entry name" value="TYPE3IMRPROT"/>
</dbReference>
<evidence type="ECO:0000313" key="8">
    <source>
        <dbReference type="EMBL" id="RZU39574.1"/>
    </source>
</evidence>
<keyword evidence="9" id="KW-1185">Reference proteome</keyword>
<reference evidence="8 9" key="1">
    <citation type="submission" date="2019-02" db="EMBL/GenBank/DDBJ databases">
        <title>Genomic Encyclopedia of Archaeal and Bacterial Type Strains, Phase II (KMG-II): from individual species to whole genera.</title>
        <authorList>
            <person name="Goeker M."/>
        </authorList>
    </citation>
    <scope>NUCLEOTIDE SEQUENCE [LARGE SCALE GENOMIC DNA]</scope>
    <source>
        <strain evidence="8 9">DSM 18101</strain>
    </source>
</reference>
<keyword evidence="8" id="KW-0282">Flagellum</keyword>
<keyword evidence="8" id="KW-0969">Cilium</keyword>
<protein>
    <submittedName>
        <fullName evidence="8">Flagellar biosynthetic protein FliR</fullName>
    </submittedName>
</protein>
<gene>
    <name evidence="8" type="ORF">BDD14_0960</name>
</gene>